<protein>
    <submittedName>
        <fullName evidence="2">Uncharacterized protein</fullName>
    </submittedName>
</protein>
<organism evidence="2 3">
    <name type="scientific">Leifsonia xyli subsp. xyli</name>
    <dbReference type="NCBI Taxonomy" id="59736"/>
    <lineage>
        <taxon>Bacteria</taxon>
        <taxon>Bacillati</taxon>
        <taxon>Actinomycetota</taxon>
        <taxon>Actinomycetes</taxon>
        <taxon>Micrococcales</taxon>
        <taxon>Microbacteriaceae</taxon>
        <taxon>Leifsonia</taxon>
    </lineage>
</organism>
<dbReference type="AlphaFoldDB" id="A0A1E2SNE1"/>
<sequence>MISEIGKRLSNRAIWFILEMSSLSRRRFVDPATRCDDWTGRAVEDVRLVRIVEPAFDAVDHDAVVCNVVAEDELRHIDVVQRAGMVVLVVTDRLPGDPVDHRQLHSRRSSPLSTSRPYRRNNVPGQHT</sequence>
<gene>
    <name evidence="2" type="ORF">ATY41_01280</name>
</gene>
<dbReference type="Proteomes" id="UP000094426">
    <property type="component" value="Unassembled WGS sequence"/>
</dbReference>
<proteinExistence type="predicted"/>
<comment type="caution">
    <text evidence="2">The sequence shown here is derived from an EMBL/GenBank/DDBJ whole genome shotgun (WGS) entry which is preliminary data.</text>
</comment>
<evidence type="ECO:0000313" key="2">
    <source>
        <dbReference type="EMBL" id="ODA91342.1"/>
    </source>
</evidence>
<reference evidence="2 3" key="1">
    <citation type="submission" date="2015-11" db="EMBL/GenBank/DDBJ databases">
        <authorList>
            <person name="Zhang Y."/>
            <person name="Guo Z."/>
        </authorList>
    </citation>
    <scope>NUCLEOTIDE SEQUENCE [LARGE SCALE GENOMIC DNA]</scope>
    <source>
        <strain evidence="3">gdw1</strain>
    </source>
</reference>
<name>A0A1E2SNE1_LEIXY</name>
<dbReference type="EMBL" id="LNZG01000001">
    <property type="protein sequence ID" value="ODA91342.1"/>
    <property type="molecule type" value="Genomic_DNA"/>
</dbReference>
<evidence type="ECO:0000256" key="1">
    <source>
        <dbReference type="SAM" id="MobiDB-lite"/>
    </source>
</evidence>
<accession>A0A1E2SNE1</accession>
<evidence type="ECO:0000313" key="3">
    <source>
        <dbReference type="Proteomes" id="UP000094426"/>
    </source>
</evidence>
<feature type="region of interest" description="Disordered" evidence="1">
    <location>
        <begin position="95"/>
        <end position="128"/>
    </location>
</feature>